<sequence length="93" mass="10532">MANYGKRHSGYYARPSKKTREPREPCLPTITNLYSPSTLRLLSVYSPFTLPMEAQVSGKYVKYCIGLSRRAGAPTDPTPTMRRSFCSERGLLR</sequence>
<dbReference type="Proteomes" id="UP000324767">
    <property type="component" value="Unassembled WGS sequence"/>
</dbReference>
<dbReference type="EMBL" id="VXIT01000001">
    <property type="protein sequence ID" value="KAA6415985.1"/>
    <property type="molecule type" value="Genomic_DNA"/>
</dbReference>
<comment type="caution">
    <text evidence="2">The sequence shown here is derived from an EMBL/GenBank/DDBJ whole genome shotgun (WGS) entry which is preliminary data.</text>
</comment>
<proteinExistence type="predicted"/>
<feature type="region of interest" description="Disordered" evidence="1">
    <location>
        <begin position="73"/>
        <end position="93"/>
    </location>
</feature>
<dbReference type="AlphaFoldDB" id="A0A5M8Q450"/>
<evidence type="ECO:0000313" key="3">
    <source>
        <dbReference type="Proteomes" id="UP000324767"/>
    </source>
</evidence>
<protein>
    <submittedName>
        <fullName evidence="2">Uncharacterized protein</fullName>
    </submittedName>
</protein>
<accession>A0A5M8Q450</accession>
<reference evidence="2 3" key="1">
    <citation type="submission" date="2019-09" db="EMBL/GenBank/DDBJ databases">
        <title>The hologenome of the rock-dwelling lichen Lasallia pustulata.</title>
        <authorList>
            <person name="Greshake Tzovaras B."/>
            <person name="Segers F."/>
            <person name="Bicker A."/>
            <person name="Dal Grande F."/>
            <person name="Otte J."/>
            <person name="Hankeln T."/>
            <person name="Schmitt I."/>
            <person name="Ebersberger I."/>
        </authorList>
    </citation>
    <scope>NUCLEOTIDE SEQUENCE [LARGE SCALE GENOMIC DNA]</scope>
    <source>
        <strain evidence="2">A1-1</strain>
    </source>
</reference>
<organism evidence="2 3">
    <name type="scientific">Lasallia pustulata</name>
    <dbReference type="NCBI Taxonomy" id="136370"/>
    <lineage>
        <taxon>Eukaryota</taxon>
        <taxon>Fungi</taxon>
        <taxon>Dikarya</taxon>
        <taxon>Ascomycota</taxon>
        <taxon>Pezizomycotina</taxon>
        <taxon>Lecanoromycetes</taxon>
        <taxon>OSLEUM clade</taxon>
        <taxon>Umbilicariomycetidae</taxon>
        <taxon>Umbilicariales</taxon>
        <taxon>Umbilicariaceae</taxon>
        <taxon>Lasallia</taxon>
    </lineage>
</organism>
<feature type="region of interest" description="Disordered" evidence="1">
    <location>
        <begin position="1"/>
        <end position="29"/>
    </location>
</feature>
<evidence type="ECO:0000313" key="2">
    <source>
        <dbReference type="EMBL" id="KAA6415985.1"/>
    </source>
</evidence>
<evidence type="ECO:0000256" key="1">
    <source>
        <dbReference type="SAM" id="MobiDB-lite"/>
    </source>
</evidence>
<gene>
    <name evidence="2" type="ORF">FRX48_00704</name>
</gene>
<name>A0A5M8Q450_9LECA</name>